<evidence type="ECO:0000313" key="5">
    <source>
        <dbReference type="Proteomes" id="UP000031972"/>
    </source>
</evidence>
<proteinExistence type="predicted"/>
<keyword evidence="2 3" id="KW-0040">ANK repeat</keyword>
<dbReference type="InterPro" id="IPR002110">
    <property type="entry name" value="Ankyrin_rpt"/>
</dbReference>
<evidence type="ECO:0000313" key="4">
    <source>
        <dbReference type="EMBL" id="KIL46220.1"/>
    </source>
</evidence>
<protein>
    <submittedName>
        <fullName evidence="4">Uncharacterized protein</fullName>
    </submittedName>
</protein>
<keyword evidence="1" id="KW-0677">Repeat</keyword>
<dbReference type="PANTHER" id="PTHR24171">
    <property type="entry name" value="ANKYRIN REPEAT DOMAIN-CONTAINING PROTEIN 39-RELATED"/>
    <property type="match status" value="1"/>
</dbReference>
<sequence length="308" mass="34330">MDEKSNHLKRGELMNRKIIIALAALFIIVAAAGGIRYMHTQKLQGESNPQQLFELIYEQDAAKVQQMLDSGMSPNAKNDMNQTALETAVELNAINIARLLLDEGANIEPYFSLTVLQAMVDPALDEGNSLNDSLFELLKEMAEKEPGILEYHASNGENLLFEAIRSQHKPTISWLLEKGIDPNTINDHGETTFHAAVKYPVDQTGFYFEEAHYLKGTANGDMETPLSLAVKSGQKGWVTLLKEFDDVNKPNSMGWTPLMFAVDFGFDTIVEELIESGADRSLVNQDGDTAITLARKWENKKIIELVNQ</sequence>
<feature type="repeat" description="ANK" evidence="3">
    <location>
        <begin position="253"/>
        <end position="285"/>
    </location>
</feature>
<reference evidence="4 5" key="1">
    <citation type="submission" date="2015-01" db="EMBL/GenBank/DDBJ databases">
        <title>Jeotgalibacillus campisalis genome sequencing.</title>
        <authorList>
            <person name="Goh K.M."/>
            <person name="Chan K.-G."/>
            <person name="Yaakop A.S."/>
            <person name="Ee R."/>
            <person name="Gan H.M."/>
            <person name="Chan C.S."/>
        </authorList>
    </citation>
    <scope>NUCLEOTIDE SEQUENCE [LARGE SCALE GENOMIC DNA]</scope>
    <source>
        <strain evidence="4 5">SF-57</strain>
    </source>
</reference>
<feature type="repeat" description="ANK" evidence="3">
    <location>
        <begin position="80"/>
        <end position="108"/>
    </location>
</feature>
<dbReference type="Pfam" id="PF13637">
    <property type="entry name" value="Ank_4"/>
    <property type="match status" value="1"/>
</dbReference>
<dbReference type="SUPFAM" id="SSF48403">
    <property type="entry name" value="Ankyrin repeat"/>
    <property type="match status" value="1"/>
</dbReference>
<dbReference type="PROSITE" id="PS50297">
    <property type="entry name" value="ANK_REP_REGION"/>
    <property type="match status" value="2"/>
</dbReference>
<dbReference type="SMART" id="SM00248">
    <property type="entry name" value="ANK"/>
    <property type="match status" value="4"/>
</dbReference>
<dbReference type="AlphaFoldDB" id="A0A0C2R7I2"/>
<evidence type="ECO:0000256" key="2">
    <source>
        <dbReference type="ARBA" id="ARBA00023043"/>
    </source>
</evidence>
<evidence type="ECO:0000256" key="3">
    <source>
        <dbReference type="PROSITE-ProRule" id="PRU00023"/>
    </source>
</evidence>
<dbReference type="PANTHER" id="PTHR24171:SF8">
    <property type="entry name" value="BRCA1-ASSOCIATED RING DOMAIN PROTEIN 1"/>
    <property type="match status" value="1"/>
</dbReference>
<organism evidence="4 5">
    <name type="scientific">Jeotgalibacillus campisalis</name>
    <dbReference type="NCBI Taxonomy" id="220754"/>
    <lineage>
        <taxon>Bacteria</taxon>
        <taxon>Bacillati</taxon>
        <taxon>Bacillota</taxon>
        <taxon>Bacilli</taxon>
        <taxon>Bacillales</taxon>
        <taxon>Caryophanaceae</taxon>
        <taxon>Jeotgalibacillus</taxon>
    </lineage>
</organism>
<evidence type="ECO:0000256" key="1">
    <source>
        <dbReference type="ARBA" id="ARBA00022737"/>
    </source>
</evidence>
<dbReference type="PATRIC" id="fig|220754.4.peg.2908"/>
<dbReference type="GO" id="GO:0004842">
    <property type="term" value="F:ubiquitin-protein transferase activity"/>
    <property type="evidence" value="ECO:0007669"/>
    <property type="project" value="TreeGrafter"/>
</dbReference>
<keyword evidence="5" id="KW-1185">Reference proteome</keyword>
<dbReference type="Gene3D" id="1.25.40.20">
    <property type="entry name" value="Ankyrin repeat-containing domain"/>
    <property type="match status" value="2"/>
</dbReference>
<dbReference type="InterPro" id="IPR036770">
    <property type="entry name" value="Ankyrin_rpt-contain_sf"/>
</dbReference>
<dbReference type="OrthoDB" id="1897609at2"/>
<dbReference type="EMBL" id="JXRR01000017">
    <property type="protein sequence ID" value="KIL46220.1"/>
    <property type="molecule type" value="Genomic_DNA"/>
</dbReference>
<dbReference type="GO" id="GO:0085020">
    <property type="term" value="P:protein K6-linked ubiquitination"/>
    <property type="evidence" value="ECO:0007669"/>
    <property type="project" value="TreeGrafter"/>
</dbReference>
<accession>A0A0C2R7I2</accession>
<comment type="caution">
    <text evidence="4">The sequence shown here is derived from an EMBL/GenBank/DDBJ whole genome shotgun (WGS) entry which is preliminary data.</text>
</comment>
<dbReference type="Pfam" id="PF12796">
    <property type="entry name" value="Ank_2"/>
    <property type="match status" value="1"/>
</dbReference>
<name>A0A0C2R7I2_9BACL</name>
<gene>
    <name evidence="4" type="ORF">KR50_28950</name>
</gene>
<dbReference type="Proteomes" id="UP000031972">
    <property type="component" value="Unassembled WGS sequence"/>
</dbReference>
<dbReference type="PROSITE" id="PS50088">
    <property type="entry name" value="ANK_REPEAT"/>
    <property type="match status" value="2"/>
</dbReference>